<dbReference type="PRINTS" id="PR00359">
    <property type="entry name" value="BP450"/>
</dbReference>
<keyword evidence="2" id="KW-0408">Iron</keyword>
<keyword evidence="4" id="KW-1185">Reference proteome</keyword>
<protein>
    <submittedName>
        <fullName evidence="3">Cytochrome P450</fullName>
    </submittedName>
</protein>
<dbReference type="PANTHER" id="PTHR46696:SF1">
    <property type="entry name" value="CYTOCHROME P450 YJIB-RELATED"/>
    <property type="match status" value="1"/>
</dbReference>
<keyword evidence="2" id="KW-0349">Heme</keyword>
<dbReference type="InterPro" id="IPR002397">
    <property type="entry name" value="Cyt_P450_B"/>
</dbReference>
<accession>A0ABX5ZTA6</accession>
<dbReference type="Proteomes" id="UP000324308">
    <property type="component" value="Chromosome"/>
</dbReference>
<keyword evidence="2" id="KW-0560">Oxidoreductase</keyword>
<dbReference type="CDD" id="cd11029">
    <property type="entry name" value="CYP107-like"/>
    <property type="match status" value="1"/>
</dbReference>
<evidence type="ECO:0000313" key="4">
    <source>
        <dbReference type="Proteomes" id="UP000324308"/>
    </source>
</evidence>
<keyword evidence="2" id="KW-0479">Metal-binding</keyword>
<reference evidence="3 4" key="1">
    <citation type="submission" date="2019-09" db="EMBL/GenBank/DDBJ databases">
        <title>Draft genome sequence of the Ebosin-producing strain Streptomyces sp. 139.</title>
        <authorList>
            <person name="Ai L."/>
            <person name="Geng M."/>
            <person name="Ma M."/>
            <person name="Bai L."/>
        </authorList>
    </citation>
    <scope>NUCLEOTIDE SEQUENCE [LARGE SCALE GENOMIC DNA]</scope>
    <source>
        <strain evidence="3 4">139</strain>
    </source>
</reference>
<dbReference type="InterPro" id="IPR017972">
    <property type="entry name" value="Cyt_P450_CS"/>
</dbReference>
<dbReference type="PANTHER" id="PTHR46696">
    <property type="entry name" value="P450, PUTATIVE (EUROFUNG)-RELATED"/>
    <property type="match status" value="1"/>
</dbReference>
<name>A0ABX5ZTA6_STRTE</name>
<dbReference type="Pfam" id="PF00067">
    <property type="entry name" value="p450"/>
    <property type="match status" value="3"/>
</dbReference>
<dbReference type="PROSITE" id="PS00086">
    <property type="entry name" value="CYTOCHROME_P450"/>
    <property type="match status" value="1"/>
</dbReference>
<comment type="similarity">
    <text evidence="1 2">Belongs to the cytochrome P450 family.</text>
</comment>
<evidence type="ECO:0000256" key="2">
    <source>
        <dbReference type="RuleBase" id="RU000461"/>
    </source>
</evidence>
<evidence type="ECO:0000313" key="3">
    <source>
        <dbReference type="EMBL" id="QER87668.1"/>
    </source>
</evidence>
<evidence type="ECO:0000256" key="1">
    <source>
        <dbReference type="ARBA" id="ARBA00010617"/>
    </source>
</evidence>
<dbReference type="InterPro" id="IPR001128">
    <property type="entry name" value="Cyt_P450"/>
</dbReference>
<dbReference type="SUPFAM" id="SSF48264">
    <property type="entry name" value="Cytochrome P450"/>
    <property type="match status" value="1"/>
</dbReference>
<organism evidence="3 4">
    <name type="scientific">Streptomyces tendae</name>
    <dbReference type="NCBI Taxonomy" id="1932"/>
    <lineage>
        <taxon>Bacteria</taxon>
        <taxon>Bacillati</taxon>
        <taxon>Actinomycetota</taxon>
        <taxon>Actinomycetes</taxon>
        <taxon>Kitasatosporales</taxon>
        <taxon>Streptomycetaceae</taxon>
        <taxon>Streptomyces</taxon>
    </lineage>
</organism>
<dbReference type="InterPro" id="IPR036396">
    <property type="entry name" value="Cyt_P450_sf"/>
</dbReference>
<proteinExistence type="inferred from homology"/>
<dbReference type="Gene3D" id="1.10.630.10">
    <property type="entry name" value="Cytochrome P450"/>
    <property type="match status" value="1"/>
</dbReference>
<gene>
    <name evidence="3" type="ORF">F3L20_18985</name>
</gene>
<keyword evidence="2" id="KW-0503">Monooxygenase</keyword>
<sequence>MERSSCPFALDVTGSDLPGEVAVLRERGPAVRVELPGGVQAWAVVRQEYVERLLTDARVSKNARLHWPDFIEGRITEAWPLYPWVANENMLFAYGAEHTRLRRLVAGAFTARRSEALRPRVREIVAELLDEVEKAGQEGGPVDVRRHFAEVLPMRVICELFGVGQGAATDELCAALHTVFSPAVGAEEMEAARMKSFALLAAIVADKRARPGDDLTSSLIEARDQGDRLSEHELLGTLYLMIAGGQDTTATLITNAMGALLSHPGQLEHIRAGRAGWADAAAETMRVHTPGAYSPMRFAVEDIDLEGVRIRKGDAILVNFAAGGLDPRRYGEDAARFDVLRTDRDTLGFGHGVHRCMGVPLAQVETAEALSAFFGRFPHARLACSPDELQPMPTFLMNGYRTVPVQLHPAATA</sequence>
<dbReference type="EMBL" id="CP043959">
    <property type="protein sequence ID" value="QER87668.1"/>
    <property type="molecule type" value="Genomic_DNA"/>
</dbReference>